<dbReference type="EMBL" id="LT629782">
    <property type="protein sequence ID" value="SDU24187.1"/>
    <property type="molecule type" value="Genomic_DNA"/>
</dbReference>
<accession>A0A1H2GX34</accession>
<dbReference type="OrthoDB" id="7021542at2"/>
<proteinExistence type="predicted"/>
<dbReference type="Proteomes" id="UP000183653">
    <property type="component" value="Chromosome I"/>
</dbReference>
<protein>
    <submittedName>
        <fullName evidence="1">Uncharacterized protein</fullName>
    </submittedName>
</protein>
<keyword evidence="2" id="KW-1185">Reference proteome</keyword>
<dbReference type="AlphaFoldDB" id="A0A1H2GX34"/>
<evidence type="ECO:0000313" key="1">
    <source>
        <dbReference type="EMBL" id="SDU24187.1"/>
    </source>
</evidence>
<name>A0A1H2GX34_9PSED</name>
<sequence length="156" mass="17696">MFTTYRSAEVQFSHLGDQRHAGTQIWRYVEQELIYPWFYVQLAQQGATGMEISMLMLQHSKDLAEMVKCKAPSWRLEQVQIVTPAHMNGTGRWLMEPLDKITIHESPKLGALCECFHVSSGNCYTVAGSAVLKNASLLQVIFDAEIDLKNSSHHQD</sequence>
<reference evidence="1 2" key="1">
    <citation type="submission" date="2016-10" db="EMBL/GenBank/DDBJ databases">
        <authorList>
            <person name="Varghese N."/>
            <person name="Submissions S."/>
        </authorList>
    </citation>
    <scope>NUCLEOTIDE SEQUENCE [LARGE SCALE GENOMIC DNA]</scope>
    <source>
        <strain evidence="1 2">BS2775</strain>
    </source>
</reference>
<gene>
    <name evidence="1" type="ORF">SAMN04490197_4145</name>
</gene>
<dbReference type="RefSeq" id="WP_057724516.1">
    <property type="nucleotide sequence ID" value="NZ_JYLM01000006.1"/>
</dbReference>
<organism evidence="1 2">
    <name type="scientific">Pseudomonas orientalis</name>
    <dbReference type="NCBI Taxonomy" id="76758"/>
    <lineage>
        <taxon>Bacteria</taxon>
        <taxon>Pseudomonadati</taxon>
        <taxon>Pseudomonadota</taxon>
        <taxon>Gammaproteobacteria</taxon>
        <taxon>Pseudomonadales</taxon>
        <taxon>Pseudomonadaceae</taxon>
        <taxon>Pseudomonas</taxon>
    </lineage>
</organism>
<evidence type="ECO:0000313" key="2">
    <source>
        <dbReference type="Proteomes" id="UP000183653"/>
    </source>
</evidence>